<protein>
    <submittedName>
        <fullName evidence="1">Uncharacterized protein</fullName>
    </submittedName>
</protein>
<accession>A0A9D2KSZ7</accession>
<reference evidence="1" key="2">
    <citation type="submission" date="2021-04" db="EMBL/GenBank/DDBJ databases">
        <authorList>
            <person name="Gilroy R."/>
        </authorList>
    </citation>
    <scope>NUCLEOTIDE SEQUENCE</scope>
    <source>
        <strain evidence="1">5032</strain>
    </source>
</reference>
<dbReference type="Pfam" id="PF09684">
    <property type="entry name" value="Tail_P2_I"/>
    <property type="match status" value="1"/>
</dbReference>
<dbReference type="EMBL" id="DWZD01000053">
    <property type="protein sequence ID" value="HJA79936.1"/>
    <property type="molecule type" value="Genomic_DNA"/>
</dbReference>
<comment type="caution">
    <text evidence="1">The sequence shown here is derived from an EMBL/GenBank/DDBJ whole genome shotgun (WGS) entry which is preliminary data.</text>
</comment>
<dbReference type="InterPro" id="IPR006521">
    <property type="entry name" value="Tail_protein_I"/>
</dbReference>
<organism evidence="1 2">
    <name type="scientific">Candidatus Desulfovibrio intestinavium</name>
    <dbReference type="NCBI Taxonomy" id="2838534"/>
    <lineage>
        <taxon>Bacteria</taxon>
        <taxon>Pseudomonadati</taxon>
        <taxon>Thermodesulfobacteriota</taxon>
        <taxon>Desulfovibrionia</taxon>
        <taxon>Desulfovibrionales</taxon>
        <taxon>Desulfovibrionaceae</taxon>
        <taxon>Desulfovibrio</taxon>
    </lineage>
</organism>
<sequence length="218" mass="24969">MTGMFWAYAHDRLRWLWIFRPGPLSALVQGIASYFDEIREDVIWARNQYLASLAIKDFLSGYGQSRAVPRTRYDNDEQHRTRVVRAYAWHHLGGKVTGLPQILAEYGYPDSVVYNCRKDNPERWAHFELHLLTPTHQWDQAEIDAVTALANLYKPGRSVLNKITFALRQQVPLAVGAVNIPRITLTHQARQGDSAFPPLPLRAGARQTVFIVFDREAS</sequence>
<evidence type="ECO:0000313" key="1">
    <source>
        <dbReference type="EMBL" id="HJA79936.1"/>
    </source>
</evidence>
<dbReference type="Proteomes" id="UP000823821">
    <property type="component" value="Unassembled WGS sequence"/>
</dbReference>
<proteinExistence type="predicted"/>
<gene>
    <name evidence="1" type="ORF">H9784_10305</name>
</gene>
<evidence type="ECO:0000313" key="2">
    <source>
        <dbReference type="Proteomes" id="UP000823821"/>
    </source>
</evidence>
<reference evidence="1" key="1">
    <citation type="journal article" date="2021" name="PeerJ">
        <title>Extensive microbial diversity within the chicken gut microbiome revealed by metagenomics and culture.</title>
        <authorList>
            <person name="Gilroy R."/>
            <person name="Ravi A."/>
            <person name="Getino M."/>
            <person name="Pursley I."/>
            <person name="Horton D.L."/>
            <person name="Alikhan N.F."/>
            <person name="Baker D."/>
            <person name="Gharbi K."/>
            <person name="Hall N."/>
            <person name="Watson M."/>
            <person name="Adriaenssens E.M."/>
            <person name="Foster-Nyarko E."/>
            <person name="Jarju S."/>
            <person name="Secka A."/>
            <person name="Antonio M."/>
            <person name="Oren A."/>
            <person name="Chaudhuri R.R."/>
            <person name="La Ragione R."/>
            <person name="Hildebrand F."/>
            <person name="Pallen M.J."/>
        </authorList>
    </citation>
    <scope>NUCLEOTIDE SEQUENCE</scope>
    <source>
        <strain evidence="1">5032</strain>
    </source>
</reference>
<dbReference type="AlphaFoldDB" id="A0A9D2KSZ7"/>
<name>A0A9D2KSZ7_9BACT</name>